<name>A0ABS5TX47_9CELL</name>
<evidence type="ECO:0000313" key="1">
    <source>
        <dbReference type="EMBL" id="MBT0993684.1"/>
    </source>
</evidence>
<dbReference type="RefSeq" id="WP_214347670.1">
    <property type="nucleotide sequence ID" value="NZ_JAHBOH010000001.1"/>
</dbReference>
<accession>A0ABS5TX47</accession>
<reference evidence="1 2" key="1">
    <citation type="submission" date="2021-05" db="EMBL/GenBank/DDBJ databases">
        <title>Description of Cellulomonas sp. DKR-3 sp. nov.</title>
        <authorList>
            <person name="Dahal R.H."/>
            <person name="Chaudhary D.K."/>
        </authorList>
    </citation>
    <scope>NUCLEOTIDE SEQUENCE [LARGE SCALE GENOMIC DNA]</scope>
    <source>
        <strain evidence="1 2">DKR-3</strain>
    </source>
</reference>
<comment type="caution">
    <text evidence="1">The sequence shown here is derived from an EMBL/GenBank/DDBJ whole genome shotgun (WGS) entry which is preliminary data.</text>
</comment>
<proteinExistence type="predicted"/>
<dbReference type="Proteomes" id="UP000722125">
    <property type="component" value="Unassembled WGS sequence"/>
</dbReference>
<organism evidence="1 2">
    <name type="scientific">Cellulomonas fulva</name>
    <dbReference type="NCBI Taxonomy" id="2835530"/>
    <lineage>
        <taxon>Bacteria</taxon>
        <taxon>Bacillati</taxon>
        <taxon>Actinomycetota</taxon>
        <taxon>Actinomycetes</taxon>
        <taxon>Micrococcales</taxon>
        <taxon>Cellulomonadaceae</taxon>
        <taxon>Cellulomonas</taxon>
    </lineage>
</organism>
<evidence type="ECO:0008006" key="3">
    <source>
        <dbReference type="Google" id="ProtNLM"/>
    </source>
</evidence>
<evidence type="ECO:0000313" key="2">
    <source>
        <dbReference type="Proteomes" id="UP000722125"/>
    </source>
</evidence>
<keyword evidence="2" id="KW-1185">Reference proteome</keyword>
<dbReference type="EMBL" id="JAHBOH010000001">
    <property type="protein sequence ID" value="MBT0993684.1"/>
    <property type="molecule type" value="Genomic_DNA"/>
</dbReference>
<sequence>MSDARTYLLLLHGDEAVRASTPDDERAAEHAAHGRFVAACAGRGHEAR</sequence>
<gene>
    <name evidence="1" type="ORF">KIN34_05215</name>
</gene>
<protein>
    <recommendedName>
        <fullName evidence="3">YCII-related domain-containing protein</fullName>
    </recommendedName>
</protein>